<dbReference type="PANTHER" id="PTHR46566">
    <property type="entry name" value="1-PHOSPHOFRUCTOKINASE-RELATED"/>
    <property type="match status" value="1"/>
</dbReference>
<reference evidence="10 11" key="1">
    <citation type="submission" date="2018-05" db="EMBL/GenBank/DDBJ databases">
        <title>Kurthia sibirica genome sequence.</title>
        <authorList>
            <person name="Maclea K.S."/>
            <person name="Goen A.E."/>
        </authorList>
    </citation>
    <scope>NUCLEOTIDE SEQUENCE [LARGE SCALE GENOMIC DNA]</scope>
    <source>
        <strain evidence="10 11">ATCC 49154</strain>
    </source>
</reference>
<comment type="caution">
    <text evidence="10">The sequence shown here is derived from an EMBL/GenBank/DDBJ whole genome shotgun (WGS) entry which is preliminary data.</text>
</comment>
<dbReference type="GO" id="GO:2001059">
    <property type="term" value="P:D-tagatose 6-phosphate catabolic process"/>
    <property type="evidence" value="ECO:0007669"/>
    <property type="project" value="UniProtKB-UniPathway"/>
</dbReference>
<dbReference type="GO" id="GO:0005829">
    <property type="term" value="C:cytosol"/>
    <property type="evidence" value="ECO:0007669"/>
    <property type="project" value="TreeGrafter"/>
</dbReference>
<evidence type="ECO:0000256" key="8">
    <source>
        <dbReference type="RuleBase" id="RU369061"/>
    </source>
</evidence>
<dbReference type="EC" id="2.7.1.144" evidence="7"/>
<dbReference type="Pfam" id="PF00294">
    <property type="entry name" value="PfkB"/>
    <property type="match status" value="1"/>
</dbReference>
<evidence type="ECO:0000259" key="9">
    <source>
        <dbReference type="Pfam" id="PF00294"/>
    </source>
</evidence>
<evidence type="ECO:0000256" key="7">
    <source>
        <dbReference type="PIRNR" id="PIRNR000535"/>
    </source>
</evidence>
<evidence type="ECO:0000256" key="6">
    <source>
        <dbReference type="ARBA" id="ARBA00047745"/>
    </source>
</evidence>
<dbReference type="GO" id="GO:0008662">
    <property type="term" value="F:1-phosphofructokinase activity"/>
    <property type="evidence" value="ECO:0007669"/>
    <property type="project" value="UniProtKB-UniRule"/>
</dbReference>
<comment type="function">
    <text evidence="8">Catalyzes the ATP-dependent phosphorylation of fructose-l-phosphate to fructose-l,6-bisphosphate.</text>
</comment>
<keyword evidence="5 7" id="KW-0067">ATP-binding</keyword>
<dbReference type="InterPro" id="IPR011611">
    <property type="entry name" value="PfkB_dom"/>
</dbReference>
<dbReference type="PANTHER" id="PTHR46566:SF1">
    <property type="entry name" value="1-PHOSPHOFRUCTOKINASE"/>
    <property type="match status" value="1"/>
</dbReference>
<dbReference type="GO" id="GO:0044281">
    <property type="term" value="P:small molecule metabolic process"/>
    <property type="evidence" value="ECO:0007669"/>
    <property type="project" value="UniProtKB-ARBA"/>
</dbReference>
<dbReference type="InterPro" id="IPR022463">
    <property type="entry name" value="1-PFruKinase"/>
</dbReference>
<dbReference type="InterPro" id="IPR029056">
    <property type="entry name" value="Ribokinase-like"/>
</dbReference>
<keyword evidence="4 8" id="KW-0418">Kinase</keyword>
<proteinExistence type="inferred from homology"/>
<dbReference type="GO" id="GO:0005988">
    <property type="term" value="P:lactose metabolic process"/>
    <property type="evidence" value="ECO:0007669"/>
    <property type="project" value="UniProtKB-KW"/>
</dbReference>
<evidence type="ECO:0000313" key="11">
    <source>
        <dbReference type="Proteomes" id="UP000245938"/>
    </source>
</evidence>
<gene>
    <name evidence="10" type="primary">pfkB</name>
    <name evidence="10" type="ORF">DEX24_11645</name>
</gene>
<protein>
    <recommendedName>
        <fullName evidence="7">Tagatose-6-phosphate kinase</fullName>
        <ecNumber evidence="7">2.7.1.144</ecNumber>
    </recommendedName>
</protein>
<keyword evidence="2 7" id="KW-0808">Transferase</keyword>
<dbReference type="InterPro" id="IPR002173">
    <property type="entry name" value="Carboh/pur_kinase_PfkB_CS"/>
</dbReference>
<accession>A0A2U3AJQ0</accession>
<evidence type="ECO:0000256" key="4">
    <source>
        <dbReference type="ARBA" id="ARBA00022777"/>
    </source>
</evidence>
<dbReference type="CDD" id="cd01164">
    <property type="entry name" value="FruK_PfkB_like"/>
    <property type="match status" value="1"/>
</dbReference>
<dbReference type="GO" id="GO:0005524">
    <property type="term" value="F:ATP binding"/>
    <property type="evidence" value="ECO:0007669"/>
    <property type="project" value="UniProtKB-UniRule"/>
</dbReference>
<evidence type="ECO:0000256" key="2">
    <source>
        <dbReference type="ARBA" id="ARBA00022679"/>
    </source>
</evidence>
<evidence type="ECO:0000313" key="10">
    <source>
        <dbReference type="EMBL" id="PWI24773.1"/>
    </source>
</evidence>
<comment type="pathway">
    <text evidence="7">Carbohydrate metabolism; D-tagatose 6-phosphate degradation; D-glyceraldehyde 3-phosphate and glycerone phosphate from D-tagatose 6-phosphate: step 1/2.</text>
</comment>
<name>A0A2U3AJQ0_9BACL</name>
<dbReference type="OrthoDB" id="9801219at2"/>
<keyword evidence="11" id="KW-1185">Reference proteome</keyword>
<dbReference type="AlphaFoldDB" id="A0A2U3AJQ0"/>
<comment type="similarity">
    <text evidence="1">Belongs to the carbohydrate kinase pfkB family.</text>
</comment>
<dbReference type="GO" id="GO:0009024">
    <property type="term" value="F:tagatose-6-phosphate kinase activity"/>
    <property type="evidence" value="ECO:0007669"/>
    <property type="project" value="UniProtKB-EC"/>
</dbReference>
<comment type="catalytic activity">
    <reaction evidence="6 8">
        <text>beta-D-fructose 1-phosphate + ATP = beta-D-fructose 1,6-bisphosphate + ADP + H(+)</text>
        <dbReference type="Rhea" id="RHEA:14213"/>
        <dbReference type="ChEBI" id="CHEBI:15378"/>
        <dbReference type="ChEBI" id="CHEBI:30616"/>
        <dbReference type="ChEBI" id="CHEBI:32966"/>
        <dbReference type="ChEBI" id="CHEBI:138881"/>
        <dbReference type="ChEBI" id="CHEBI:456216"/>
        <dbReference type="EC" id="2.7.1.56"/>
    </reaction>
</comment>
<evidence type="ECO:0000256" key="3">
    <source>
        <dbReference type="ARBA" id="ARBA00022741"/>
    </source>
</evidence>
<dbReference type="InterPro" id="IPR017583">
    <property type="entry name" value="Tagatose/fructose_Pkinase"/>
</dbReference>
<dbReference type="FunFam" id="3.40.1190.20:FF:000001">
    <property type="entry name" value="Phosphofructokinase"/>
    <property type="match status" value="1"/>
</dbReference>
<dbReference type="Gene3D" id="3.40.1190.20">
    <property type="match status" value="1"/>
</dbReference>
<dbReference type="Proteomes" id="UP000245938">
    <property type="component" value="Unassembled WGS sequence"/>
</dbReference>
<dbReference type="UniPathway" id="UPA00704">
    <property type="reaction ID" value="UER00715"/>
</dbReference>
<dbReference type="GO" id="GO:0016052">
    <property type="term" value="P:carbohydrate catabolic process"/>
    <property type="evidence" value="ECO:0007669"/>
    <property type="project" value="UniProtKB-ARBA"/>
</dbReference>
<dbReference type="SUPFAM" id="SSF53613">
    <property type="entry name" value="Ribokinase-like"/>
    <property type="match status" value="1"/>
</dbReference>
<comment type="catalytic activity">
    <reaction evidence="7">
        <text>D-tagatofuranose 6-phosphate + ATP = D-tagatofuranose 1,6-bisphosphate + ADP + H(+)</text>
        <dbReference type="Rhea" id="RHEA:12420"/>
        <dbReference type="ChEBI" id="CHEBI:15378"/>
        <dbReference type="ChEBI" id="CHEBI:30616"/>
        <dbReference type="ChEBI" id="CHEBI:58694"/>
        <dbReference type="ChEBI" id="CHEBI:58695"/>
        <dbReference type="ChEBI" id="CHEBI:456216"/>
        <dbReference type="EC" id="2.7.1.144"/>
    </reaction>
</comment>
<sequence length="304" mass="33137">MIYTITFSPSIDYIPFVENFKIAELNRASDVRYFAGGKGINISRVLTSMTVNTTALGFIGGFTGAFIENALTNNHVRNDFIKIAEPTRINVKIKSDVETDLNGPTPYLTEEELDILKIQLANKIQREDWLIISGSIPMSIPNSFFEYISNLCEEKQAKWVLDTSGPRLVTLLPFRPYMIKPNEDELAELVGQKSEELHEIVTVSKKIVAAGVALVIVSLGGAGAVCVTDELQLHVEAPQGKVINTVGAGDSVVAGVVAQLAQGNRMEDAIKYGIAAGSATAFHEDLCTKEQVEQLLDHVIVSDI</sequence>
<dbReference type="RefSeq" id="WP_109306604.1">
    <property type="nucleotide sequence ID" value="NZ_BJUF01000041.1"/>
</dbReference>
<dbReference type="NCBIfam" id="TIGR03168">
    <property type="entry name" value="1-PFK"/>
    <property type="match status" value="1"/>
</dbReference>
<evidence type="ECO:0000256" key="1">
    <source>
        <dbReference type="ARBA" id="ARBA00005380"/>
    </source>
</evidence>
<feature type="domain" description="Carbohydrate kinase PfkB" evidence="9">
    <location>
        <begin position="11"/>
        <end position="285"/>
    </location>
</feature>
<dbReference type="PROSITE" id="PS00584">
    <property type="entry name" value="PFKB_KINASES_2"/>
    <property type="match status" value="1"/>
</dbReference>
<dbReference type="NCBIfam" id="TIGR03828">
    <property type="entry name" value="pfkB"/>
    <property type="match status" value="1"/>
</dbReference>
<evidence type="ECO:0000256" key="5">
    <source>
        <dbReference type="ARBA" id="ARBA00022840"/>
    </source>
</evidence>
<dbReference type="PIRSF" id="PIRSF000535">
    <property type="entry name" value="1PFK/6PFK/LacC"/>
    <property type="match status" value="1"/>
</dbReference>
<dbReference type="EMBL" id="QFVR01000016">
    <property type="protein sequence ID" value="PWI24773.1"/>
    <property type="molecule type" value="Genomic_DNA"/>
</dbReference>
<keyword evidence="7" id="KW-0423">Lactose metabolism</keyword>
<organism evidence="10 11">
    <name type="scientific">Kurthia sibirica</name>
    <dbReference type="NCBI Taxonomy" id="202750"/>
    <lineage>
        <taxon>Bacteria</taxon>
        <taxon>Bacillati</taxon>
        <taxon>Bacillota</taxon>
        <taxon>Bacilli</taxon>
        <taxon>Bacillales</taxon>
        <taxon>Caryophanaceae</taxon>
        <taxon>Kurthia</taxon>
    </lineage>
</organism>
<comment type="similarity">
    <text evidence="7">Belongs to the carbohydrate kinase PfkB family. LacC subfamily.</text>
</comment>
<keyword evidence="3 7" id="KW-0547">Nucleotide-binding</keyword>